<proteinExistence type="predicted"/>
<keyword evidence="1" id="KW-1133">Transmembrane helix</keyword>
<organism evidence="2 3">
    <name type="scientific">Phlebiopsis gigantea (strain 11061_1 CR5-6)</name>
    <name type="common">White-rot fungus</name>
    <name type="synonym">Peniophora gigantea</name>
    <dbReference type="NCBI Taxonomy" id="745531"/>
    <lineage>
        <taxon>Eukaryota</taxon>
        <taxon>Fungi</taxon>
        <taxon>Dikarya</taxon>
        <taxon>Basidiomycota</taxon>
        <taxon>Agaricomycotina</taxon>
        <taxon>Agaricomycetes</taxon>
        <taxon>Polyporales</taxon>
        <taxon>Phanerochaetaceae</taxon>
        <taxon>Phlebiopsis</taxon>
    </lineage>
</organism>
<feature type="transmembrane region" description="Helical" evidence="1">
    <location>
        <begin position="130"/>
        <end position="149"/>
    </location>
</feature>
<evidence type="ECO:0000313" key="2">
    <source>
        <dbReference type="EMBL" id="KIP11877.1"/>
    </source>
</evidence>
<name>A0A0C3SDJ2_PHLG1</name>
<protein>
    <submittedName>
        <fullName evidence="2">Uncharacterized protein</fullName>
    </submittedName>
</protein>
<gene>
    <name evidence="2" type="ORF">PHLGIDRAFT_33161</name>
</gene>
<sequence>MTNAHRHASSGSKRPSDLEIQIRSYITGLEDSSLAALNESENILRAHASLGTIMAKRLSEGKAANGKVTLRASPEVISLIQEIQNRSGNVSNHAGRMKDQLCGLVGILERSEQKKKKKLRQSFFGWLKKILHVVSGVLCALAAASMVVFHLGAPVLAAGSALASAAASIASDYENGSATSFEKLYAMLRETIPAQAGRTAGSLSDFQYCHSLLQNELEMQKGAIYSLNRQEAENASLQWDIHNAGMQLIRV</sequence>
<dbReference type="EMBL" id="KN840443">
    <property type="protein sequence ID" value="KIP11877.1"/>
    <property type="molecule type" value="Genomic_DNA"/>
</dbReference>
<dbReference type="AlphaFoldDB" id="A0A0C3SDJ2"/>
<accession>A0A0C3SDJ2</accession>
<dbReference type="HOGENOM" id="CLU_077464_0_0_1"/>
<keyword evidence="1" id="KW-0472">Membrane</keyword>
<evidence type="ECO:0000313" key="3">
    <source>
        <dbReference type="Proteomes" id="UP000053257"/>
    </source>
</evidence>
<reference evidence="2 3" key="1">
    <citation type="journal article" date="2014" name="PLoS Genet.">
        <title>Analysis of the Phlebiopsis gigantea genome, transcriptome and secretome provides insight into its pioneer colonization strategies of wood.</title>
        <authorList>
            <person name="Hori C."/>
            <person name="Ishida T."/>
            <person name="Igarashi K."/>
            <person name="Samejima M."/>
            <person name="Suzuki H."/>
            <person name="Master E."/>
            <person name="Ferreira P."/>
            <person name="Ruiz-Duenas F.J."/>
            <person name="Held B."/>
            <person name="Canessa P."/>
            <person name="Larrondo L.F."/>
            <person name="Schmoll M."/>
            <person name="Druzhinina I.S."/>
            <person name="Kubicek C.P."/>
            <person name="Gaskell J.A."/>
            <person name="Kersten P."/>
            <person name="St John F."/>
            <person name="Glasner J."/>
            <person name="Sabat G."/>
            <person name="Splinter BonDurant S."/>
            <person name="Syed K."/>
            <person name="Yadav J."/>
            <person name="Mgbeahuruike A.C."/>
            <person name="Kovalchuk A."/>
            <person name="Asiegbu F.O."/>
            <person name="Lackner G."/>
            <person name="Hoffmeister D."/>
            <person name="Rencoret J."/>
            <person name="Gutierrez A."/>
            <person name="Sun H."/>
            <person name="Lindquist E."/>
            <person name="Barry K."/>
            <person name="Riley R."/>
            <person name="Grigoriev I.V."/>
            <person name="Henrissat B."/>
            <person name="Kues U."/>
            <person name="Berka R.M."/>
            <person name="Martinez A.T."/>
            <person name="Covert S.F."/>
            <person name="Blanchette R.A."/>
            <person name="Cullen D."/>
        </authorList>
    </citation>
    <scope>NUCLEOTIDE SEQUENCE [LARGE SCALE GENOMIC DNA]</scope>
    <source>
        <strain evidence="2 3">11061_1 CR5-6</strain>
    </source>
</reference>
<dbReference type="Proteomes" id="UP000053257">
    <property type="component" value="Unassembled WGS sequence"/>
</dbReference>
<keyword evidence="3" id="KW-1185">Reference proteome</keyword>
<keyword evidence="1" id="KW-0812">Transmembrane</keyword>
<evidence type="ECO:0000256" key="1">
    <source>
        <dbReference type="SAM" id="Phobius"/>
    </source>
</evidence>